<comment type="caution">
    <text evidence="2">The sequence shown here is derived from an EMBL/GenBank/DDBJ whole genome shotgun (WGS) entry which is preliminary data.</text>
</comment>
<accession>A0A0E9NAX9</accession>
<gene>
    <name evidence="2" type="ORF">G7K_0795-t1</name>
</gene>
<dbReference type="Proteomes" id="UP000033140">
    <property type="component" value="Unassembled WGS sequence"/>
</dbReference>
<reference evidence="2 3" key="3">
    <citation type="journal article" date="2015" name="Genome Announc.">
        <title>Draft Genome Sequence of the Archiascomycetous Yeast Saitoella complicata.</title>
        <authorList>
            <person name="Yamauchi K."/>
            <person name="Kondo S."/>
            <person name="Hamamoto M."/>
            <person name="Takahashi Y."/>
            <person name="Ogura Y."/>
            <person name="Hayashi T."/>
            <person name="Nishida H."/>
        </authorList>
    </citation>
    <scope>NUCLEOTIDE SEQUENCE [LARGE SCALE GENOMIC DNA]</scope>
    <source>
        <strain evidence="2 3">NRRL Y-17804</strain>
    </source>
</reference>
<reference evidence="2 3" key="2">
    <citation type="journal article" date="2014" name="J. Gen. Appl. Microbiol.">
        <title>The early diverging ascomycetous budding yeast Saitoella complicata has three histone deacetylases belonging to the Clr6, Hos2, and Rpd3 lineages.</title>
        <authorList>
            <person name="Nishida H."/>
            <person name="Matsumoto T."/>
            <person name="Kondo S."/>
            <person name="Hamamoto M."/>
            <person name="Yoshikawa H."/>
        </authorList>
    </citation>
    <scope>NUCLEOTIDE SEQUENCE [LARGE SCALE GENOMIC DNA]</scope>
    <source>
        <strain evidence="2 3">NRRL Y-17804</strain>
    </source>
</reference>
<keyword evidence="3" id="KW-1185">Reference proteome</keyword>
<feature type="region of interest" description="Disordered" evidence="1">
    <location>
        <begin position="266"/>
        <end position="290"/>
    </location>
</feature>
<evidence type="ECO:0000313" key="2">
    <source>
        <dbReference type="EMBL" id="GAO46565.1"/>
    </source>
</evidence>
<proteinExistence type="predicted"/>
<name>A0A0E9NAX9_SAICN</name>
<dbReference type="AlphaFoldDB" id="A0A0E9NAX9"/>
<evidence type="ECO:0000256" key="1">
    <source>
        <dbReference type="SAM" id="MobiDB-lite"/>
    </source>
</evidence>
<sequence length="290" mass="32432">MYIFFSSPRRPYTLHLIKSRVCRVGQLGGNRRGEAPQLDGQLKSCLIWSRRGMSSMPPLRWSEASQVPVRGENSVTKLSTSSGTRKAMDRGRKLEGNDVNSYSRHFLSSSPWPRSPLQLRLSSWLCLTRFKSSRPESAVITDQSDQIVGVASSCSCRPRDATRAVELQNTHTLDGHRWKCQNAPLRRLACSKAWLLGIIARPAERNNRVSLTNARWVSNRGRFSGAWESTNTHTTSFAPFTNRLAKRLISLAAEVSPIMAENTLPGVSTRFTGRPEPQARTLRTAARPSV</sequence>
<protein>
    <submittedName>
        <fullName evidence="2">Uncharacterized protein</fullName>
    </submittedName>
</protein>
<organism evidence="2 3">
    <name type="scientific">Saitoella complicata (strain BCRC 22490 / CBS 7301 / JCM 7358 / NBRC 10748 / NRRL Y-17804)</name>
    <dbReference type="NCBI Taxonomy" id="698492"/>
    <lineage>
        <taxon>Eukaryota</taxon>
        <taxon>Fungi</taxon>
        <taxon>Dikarya</taxon>
        <taxon>Ascomycota</taxon>
        <taxon>Taphrinomycotina</taxon>
        <taxon>Taphrinomycotina incertae sedis</taxon>
        <taxon>Saitoella</taxon>
    </lineage>
</organism>
<reference evidence="2 3" key="1">
    <citation type="journal article" date="2011" name="J. Gen. Appl. Microbiol.">
        <title>Draft genome sequencing of the enigmatic yeast Saitoella complicata.</title>
        <authorList>
            <person name="Nishida H."/>
            <person name="Hamamoto M."/>
            <person name="Sugiyama J."/>
        </authorList>
    </citation>
    <scope>NUCLEOTIDE SEQUENCE [LARGE SCALE GENOMIC DNA]</scope>
    <source>
        <strain evidence="2 3">NRRL Y-17804</strain>
    </source>
</reference>
<evidence type="ECO:0000313" key="3">
    <source>
        <dbReference type="Proteomes" id="UP000033140"/>
    </source>
</evidence>
<dbReference type="EMBL" id="BACD03000004">
    <property type="protein sequence ID" value="GAO46565.1"/>
    <property type="molecule type" value="Genomic_DNA"/>
</dbReference>